<dbReference type="SMART" id="SM00248">
    <property type="entry name" value="ANK"/>
    <property type="match status" value="9"/>
</dbReference>
<keyword evidence="2 9" id="KW-0812">Transmembrane</keyword>
<dbReference type="GO" id="GO:0016020">
    <property type="term" value="C:membrane"/>
    <property type="evidence" value="ECO:0007669"/>
    <property type="project" value="UniProtKB-SubCell"/>
</dbReference>
<reference evidence="10" key="1">
    <citation type="journal article" date="2021" name="Nat. Commun.">
        <title>Genetic determinants of endophytism in the Arabidopsis root mycobiome.</title>
        <authorList>
            <person name="Mesny F."/>
            <person name="Miyauchi S."/>
            <person name="Thiergart T."/>
            <person name="Pickel B."/>
            <person name="Atanasova L."/>
            <person name="Karlsson M."/>
            <person name="Huettel B."/>
            <person name="Barry K.W."/>
            <person name="Haridas S."/>
            <person name="Chen C."/>
            <person name="Bauer D."/>
            <person name="Andreopoulos W."/>
            <person name="Pangilinan J."/>
            <person name="LaButti K."/>
            <person name="Riley R."/>
            <person name="Lipzen A."/>
            <person name="Clum A."/>
            <person name="Drula E."/>
            <person name="Henrissat B."/>
            <person name="Kohler A."/>
            <person name="Grigoriev I.V."/>
            <person name="Martin F.M."/>
            <person name="Hacquard S."/>
        </authorList>
    </citation>
    <scope>NUCLEOTIDE SEQUENCE</scope>
    <source>
        <strain evidence="10">MPI-CAGE-CH-0230</strain>
    </source>
</reference>
<sequence length="1210" mass="135739">MASEASVASSQPDQRQLRLIAASAQANESRIRDILEEDPGSWTSVTDQDALRQALQKVAARGKLSIVQFLLAHGADVNPRRDNEVSPLLKAAEGGHAIVVTELLRRRADPNCRNPRSGQTALFAAILKGHNTVVKALLEGGASVDAHDREGRTPLLFLAAEKPGKTKWNVDTIKLLLDNRANLEVKDGIGRTPLLWSATNGNIALMRVLLEYKADLNATNNRGRTALHLAAESNQGESREEAVALLLSYGADPCAVSDGGWTPLHNAAQSGYAPIVQMLLDAGANVNAQLSNGMTPLHWAASNGLEEMVKVLLARPELSLSTKDSFDRTAMLCAAERNNPEIVQLLSPARNADRLSPVAAAACKAFDATIVDFGQFDKKQLVQKCTVHELLYGWDHENDKPKIPTLQKNIKYKPDFRWIHLPANNVSWVETLLAKSFIEAGHRDIEAFKALERCFDQEHHGRYSHAHFMRTFCQRIAARNSDPMEVKREDKPLISVTEEPQEPNLKPEMSGPPLTPRKLSDSFESETPRSEGKKKSRSEQLAERHPKKTKRGKGPPGNPPRRQDSNFSNASNKTSAPLAWETSRFAASNGKIVLFMPFLHYETDERRQRMSDSIREAAERQGLPANPSRDTLLVHAYLNNTRRLHPRRTLDQYFYHGIDTTIRDTDQVVYRYCKHNHIEQKVFMVDQLWLWIIGKDLIITCFPQRWNQPKQDPLNVLDGIIEETNAKTRPPIESVYDLAMLITHRCSGMFDRHRLHDPDYQFLDMFEQSIGVVTDLESQLFSRFNRASEQSTKWLQDHHQRRLGRHSNFFPDIGVETALLVEIKDIRDELGIIAQILDSQLSALGYFESVVTEEVRSEGPRKVTDATVIDIKKHSREQCRGVEDRLKDIDRMDQQAERLYVSLRDLLDLKQKHSNVLEARFAGDQAVIAARQGQTIMVFTIVTIIFLPMSFIAAFFAINLEDWEATPLSAGYVSKYMFGIGLGISIPLIVMAVTFNEIFDAARRLWRELKGLFGGGRLRRNSSLTAELAPGTDLRQILSRLSTSHDDDGPDEKAILSSRVDALHPPRPGRPSLQLSEPRQSRDSRRRIDLTSISTRVQHSRDQSNDYSVHYSAGIGGGGVAGAMSEAARRRRSSAAAGARPRGDSIIGGGGVNSHNHNHNHNQAVSWAARPSMERHQDHARHHSPPNPYQPRRHNLREPDLERGPYSEKP</sequence>
<feature type="compositionally biased region" description="Polar residues" evidence="8">
    <location>
        <begin position="565"/>
        <end position="575"/>
    </location>
</feature>
<feature type="region of interest" description="Disordered" evidence="8">
    <location>
        <begin position="1058"/>
        <end position="1105"/>
    </location>
</feature>
<feature type="compositionally biased region" description="Basic and acidic residues" evidence="8">
    <location>
        <begin position="1196"/>
        <end position="1210"/>
    </location>
</feature>
<feature type="compositionally biased region" description="Basic and acidic residues" evidence="8">
    <location>
        <begin position="518"/>
        <end position="544"/>
    </location>
</feature>
<dbReference type="SUPFAM" id="SSF48403">
    <property type="entry name" value="Ankyrin repeat"/>
    <property type="match status" value="1"/>
</dbReference>
<dbReference type="Pfam" id="PF01544">
    <property type="entry name" value="CorA"/>
    <property type="match status" value="1"/>
</dbReference>
<keyword evidence="5 7" id="KW-0040">ANK repeat</keyword>
<evidence type="ECO:0000256" key="8">
    <source>
        <dbReference type="SAM" id="MobiDB-lite"/>
    </source>
</evidence>
<comment type="subcellular location">
    <subcellularLocation>
        <location evidence="1">Membrane</location>
        <topology evidence="1">Multi-pass membrane protein</topology>
    </subcellularLocation>
</comment>
<dbReference type="Gene3D" id="1.20.58.340">
    <property type="entry name" value="Magnesium transport protein CorA, transmembrane region"/>
    <property type="match status" value="1"/>
</dbReference>
<dbReference type="AlphaFoldDB" id="A0A9P8YDZ4"/>
<dbReference type="PROSITE" id="PS50297">
    <property type="entry name" value="ANK_REP_REGION"/>
    <property type="match status" value="5"/>
</dbReference>
<evidence type="ECO:0000256" key="4">
    <source>
        <dbReference type="ARBA" id="ARBA00022989"/>
    </source>
</evidence>
<evidence type="ECO:0000256" key="6">
    <source>
        <dbReference type="ARBA" id="ARBA00023136"/>
    </source>
</evidence>
<evidence type="ECO:0000256" key="2">
    <source>
        <dbReference type="ARBA" id="ARBA00022692"/>
    </source>
</evidence>
<comment type="caution">
    <text evidence="10">The sequence shown here is derived from an EMBL/GenBank/DDBJ whole genome shotgun (WGS) entry which is preliminary data.</text>
</comment>
<feature type="repeat" description="ANK" evidence="7">
    <location>
        <begin position="117"/>
        <end position="149"/>
    </location>
</feature>
<dbReference type="RefSeq" id="XP_046016372.1">
    <property type="nucleotide sequence ID" value="XM_046151530.1"/>
</dbReference>
<feature type="repeat" description="ANK" evidence="7">
    <location>
        <begin position="222"/>
        <end position="258"/>
    </location>
</feature>
<feature type="compositionally biased region" description="Basic and acidic residues" evidence="8">
    <location>
        <begin position="483"/>
        <end position="492"/>
    </location>
</feature>
<dbReference type="Gene3D" id="1.25.40.20">
    <property type="entry name" value="Ankyrin repeat-containing domain"/>
    <property type="match status" value="3"/>
</dbReference>
<evidence type="ECO:0000313" key="10">
    <source>
        <dbReference type="EMBL" id="KAH7037251.1"/>
    </source>
</evidence>
<organism evidence="10 11">
    <name type="scientific">Microdochium trichocladiopsis</name>
    <dbReference type="NCBI Taxonomy" id="1682393"/>
    <lineage>
        <taxon>Eukaryota</taxon>
        <taxon>Fungi</taxon>
        <taxon>Dikarya</taxon>
        <taxon>Ascomycota</taxon>
        <taxon>Pezizomycotina</taxon>
        <taxon>Sordariomycetes</taxon>
        <taxon>Xylariomycetidae</taxon>
        <taxon>Xylariales</taxon>
        <taxon>Microdochiaceae</taxon>
        <taxon>Microdochium</taxon>
    </lineage>
</organism>
<dbReference type="PRINTS" id="PR01415">
    <property type="entry name" value="ANKYRIN"/>
</dbReference>
<protein>
    <recommendedName>
        <fullName evidence="12">Ankyrin repeat-containing domain protein</fullName>
    </recommendedName>
</protein>
<feature type="repeat" description="ANK" evidence="7">
    <location>
        <begin position="189"/>
        <end position="221"/>
    </location>
</feature>
<evidence type="ECO:0000256" key="9">
    <source>
        <dbReference type="SAM" id="Phobius"/>
    </source>
</evidence>
<dbReference type="Proteomes" id="UP000756346">
    <property type="component" value="Unassembled WGS sequence"/>
</dbReference>
<feature type="repeat" description="ANK" evidence="7">
    <location>
        <begin position="292"/>
        <end position="313"/>
    </location>
</feature>
<dbReference type="OrthoDB" id="341259at2759"/>
<dbReference type="PANTHER" id="PTHR24198">
    <property type="entry name" value="ANKYRIN REPEAT AND PROTEIN KINASE DOMAIN-CONTAINING PROTEIN"/>
    <property type="match status" value="1"/>
</dbReference>
<dbReference type="InterPro" id="IPR002110">
    <property type="entry name" value="Ankyrin_rpt"/>
</dbReference>
<dbReference type="InterPro" id="IPR002523">
    <property type="entry name" value="MgTranspt_CorA/ZnTranspt_ZntB"/>
</dbReference>
<dbReference type="GeneID" id="70181076"/>
<keyword evidence="3" id="KW-0677">Repeat</keyword>
<dbReference type="SUPFAM" id="SSF144083">
    <property type="entry name" value="Magnesium transport protein CorA, transmembrane region"/>
    <property type="match status" value="1"/>
</dbReference>
<feature type="repeat" description="ANK" evidence="7">
    <location>
        <begin position="259"/>
        <end position="291"/>
    </location>
</feature>
<keyword evidence="4 9" id="KW-1133">Transmembrane helix</keyword>
<evidence type="ECO:0000256" key="5">
    <source>
        <dbReference type="ARBA" id="ARBA00023043"/>
    </source>
</evidence>
<evidence type="ECO:0000313" key="11">
    <source>
        <dbReference type="Proteomes" id="UP000756346"/>
    </source>
</evidence>
<feature type="transmembrane region" description="Helical" evidence="9">
    <location>
        <begin position="936"/>
        <end position="958"/>
    </location>
</feature>
<evidence type="ECO:0008006" key="12">
    <source>
        <dbReference type="Google" id="ProtNLM"/>
    </source>
</evidence>
<dbReference type="Pfam" id="PF12796">
    <property type="entry name" value="Ank_2"/>
    <property type="match status" value="3"/>
</dbReference>
<feature type="region of interest" description="Disordered" evidence="8">
    <location>
        <begin position="483"/>
        <end position="576"/>
    </location>
</feature>
<evidence type="ECO:0000256" key="3">
    <source>
        <dbReference type="ARBA" id="ARBA00022737"/>
    </source>
</evidence>
<keyword evidence="11" id="KW-1185">Reference proteome</keyword>
<dbReference type="PROSITE" id="PS50088">
    <property type="entry name" value="ANK_REPEAT"/>
    <property type="match status" value="6"/>
</dbReference>
<proteinExistence type="predicted"/>
<dbReference type="PANTHER" id="PTHR24198:SF165">
    <property type="entry name" value="ANKYRIN REPEAT-CONTAINING PROTEIN-RELATED"/>
    <property type="match status" value="1"/>
</dbReference>
<accession>A0A9P8YDZ4</accession>
<keyword evidence="6 9" id="KW-0472">Membrane</keyword>
<evidence type="ECO:0000256" key="7">
    <source>
        <dbReference type="PROSITE-ProRule" id="PRU00023"/>
    </source>
</evidence>
<dbReference type="InterPro" id="IPR036770">
    <property type="entry name" value="Ankyrin_rpt-contain_sf"/>
</dbReference>
<feature type="repeat" description="ANK" evidence="7">
    <location>
        <begin position="50"/>
        <end position="82"/>
    </location>
</feature>
<feature type="region of interest" description="Disordered" evidence="8">
    <location>
        <begin position="1120"/>
        <end position="1210"/>
    </location>
</feature>
<evidence type="ECO:0000256" key="1">
    <source>
        <dbReference type="ARBA" id="ARBA00004141"/>
    </source>
</evidence>
<name>A0A9P8YDZ4_9PEZI</name>
<gene>
    <name evidence="10" type="ORF">B0I36DRAFT_282942</name>
</gene>
<feature type="compositionally biased region" description="Basic and acidic residues" evidence="8">
    <location>
        <begin position="1079"/>
        <end position="1089"/>
    </location>
</feature>
<dbReference type="Pfam" id="PF00023">
    <property type="entry name" value="Ank"/>
    <property type="match status" value="1"/>
</dbReference>
<dbReference type="GO" id="GO:0046873">
    <property type="term" value="F:metal ion transmembrane transporter activity"/>
    <property type="evidence" value="ECO:0007669"/>
    <property type="project" value="InterPro"/>
</dbReference>
<dbReference type="InterPro" id="IPR045863">
    <property type="entry name" value="CorA_TM1_TM2"/>
</dbReference>
<feature type="transmembrane region" description="Helical" evidence="9">
    <location>
        <begin position="978"/>
        <end position="999"/>
    </location>
</feature>
<dbReference type="EMBL" id="JAGTJQ010000002">
    <property type="protein sequence ID" value="KAH7037251.1"/>
    <property type="molecule type" value="Genomic_DNA"/>
</dbReference>